<reference evidence="4" key="2">
    <citation type="submission" date="2017-03" db="EMBL/GenBank/DDBJ databases">
        <title>Bacillus sp. V-88(T) DSM27956, whole genome shotgun sequencing project.</title>
        <authorList>
            <person name="Dastager S.G."/>
            <person name="Neurgaonkar P.S."/>
            <person name="Dharne M.S."/>
        </authorList>
    </citation>
    <scope>NUCLEOTIDE SEQUENCE [LARGE SCALE GENOMIC DNA]</scope>
    <source>
        <strain evidence="4">DSM 25145</strain>
    </source>
</reference>
<reference evidence="1" key="3">
    <citation type="submission" date="2017-03" db="EMBL/GenBank/DDBJ databases">
        <authorList>
            <person name="Dastager S.G."/>
            <person name="Neurgaonkar P.S."/>
            <person name="Dharne M.S."/>
        </authorList>
    </citation>
    <scope>NUCLEOTIDE SEQUENCE</scope>
    <source>
        <strain evidence="1">DSM 25145</strain>
    </source>
</reference>
<evidence type="ECO:0000313" key="4">
    <source>
        <dbReference type="Proteomes" id="UP000215545"/>
    </source>
</evidence>
<protein>
    <submittedName>
        <fullName evidence="2">Uncharacterized protein</fullName>
    </submittedName>
</protein>
<evidence type="ECO:0000313" key="1">
    <source>
        <dbReference type="EMBL" id="OXS75670.1"/>
    </source>
</evidence>
<dbReference type="Proteomes" id="UP000215545">
    <property type="component" value="Unassembled WGS sequence"/>
</dbReference>
<reference evidence="2 3" key="1">
    <citation type="submission" date="2017-01" db="EMBL/GenBank/DDBJ databases">
        <authorList>
            <person name="Mah S.A."/>
            <person name="Swanson W.J."/>
            <person name="Moy G.W."/>
            <person name="Vacquier V.D."/>
        </authorList>
    </citation>
    <scope>NUCLEOTIDE SEQUENCE [LARGE SCALE GENOMIC DNA]</scope>
    <source>
        <strain evidence="2 3">NIO-1016</strain>
    </source>
</reference>
<keyword evidence="4" id="KW-1185">Reference proteome</keyword>
<evidence type="ECO:0000313" key="2">
    <source>
        <dbReference type="EMBL" id="SIR33065.1"/>
    </source>
</evidence>
<dbReference type="AlphaFoldDB" id="A0A1N7A1U8"/>
<proteinExistence type="predicted"/>
<dbReference type="Proteomes" id="UP000186385">
    <property type="component" value="Unassembled WGS sequence"/>
</dbReference>
<dbReference type="RefSeq" id="WP_045850250.1">
    <property type="nucleotide sequence ID" value="NZ_FTLX01000007.1"/>
</dbReference>
<gene>
    <name evidence="1" type="ORF">B1B05_14120</name>
    <name evidence="2" type="ORF">SAMN05443094_10739</name>
</gene>
<dbReference type="EMBL" id="MWSK01000007">
    <property type="protein sequence ID" value="OXS75670.1"/>
    <property type="molecule type" value="Genomic_DNA"/>
</dbReference>
<sequence>MKKELIDRYIDGIIEEMYRDDPELEKRFGERGKEKCREDNYHHFNHLKTAYTLQNDQFFIDYGHWLTRLLVSRGMKAAHVTGNFKRIKQALQQDSSQEATVYKRMLTDAISSIERGERS</sequence>
<dbReference type="EMBL" id="FTLX01000007">
    <property type="protein sequence ID" value="SIR33065.1"/>
    <property type="molecule type" value="Genomic_DNA"/>
</dbReference>
<name>A0A1N7A1U8_9BACI</name>
<evidence type="ECO:0000313" key="3">
    <source>
        <dbReference type="Proteomes" id="UP000186385"/>
    </source>
</evidence>
<organism evidence="2 3">
    <name type="scientific">Domibacillus enclensis</name>
    <dbReference type="NCBI Taxonomy" id="1017273"/>
    <lineage>
        <taxon>Bacteria</taxon>
        <taxon>Bacillati</taxon>
        <taxon>Bacillota</taxon>
        <taxon>Bacilli</taxon>
        <taxon>Bacillales</taxon>
        <taxon>Bacillaceae</taxon>
        <taxon>Domibacillus</taxon>
    </lineage>
</organism>
<dbReference type="STRING" id="1017273.SAMN05443094_10739"/>
<dbReference type="OrthoDB" id="2376384at2"/>
<accession>A0A1N7A1U8</accession>